<comment type="caution">
    <text evidence="1">The sequence shown here is derived from an EMBL/GenBank/DDBJ whole genome shotgun (WGS) entry which is preliminary data.</text>
</comment>
<accession>A0A6N8LSL5</accession>
<dbReference type="Proteomes" id="UP000436801">
    <property type="component" value="Unassembled WGS sequence"/>
</dbReference>
<proteinExistence type="predicted"/>
<dbReference type="OrthoDB" id="7432442at2"/>
<reference evidence="1 2" key="1">
    <citation type="submission" date="2019-12" db="EMBL/GenBank/DDBJ databases">
        <authorList>
            <person name="Zheng J."/>
        </authorList>
    </citation>
    <scope>NUCLEOTIDE SEQUENCE [LARGE SCALE GENOMIC DNA]</scope>
    <source>
        <strain evidence="1 2">DSM 27347</strain>
    </source>
</reference>
<protein>
    <submittedName>
        <fullName evidence="1">RecX family transcriptional regulator</fullName>
    </submittedName>
</protein>
<name>A0A6N8LSL5_9SPHN</name>
<organism evidence="1 2">
    <name type="scientific">Sphingomonas carotinifaciens</name>
    <dbReference type="NCBI Taxonomy" id="1166323"/>
    <lineage>
        <taxon>Bacteria</taxon>
        <taxon>Pseudomonadati</taxon>
        <taxon>Pseudomonadota</taxon>
        <taxon>Alphaproteobacteria</taxon>
        <taxon>Sphingomonadales</taxon>
        <taxon>Sphingomonadaceae</taxon>
        <taxon>Sphingomonas</taxon>
    </lineage>
</organism>
<sequence>MAALHVLIPASLWHKQGVSAERRPPKPLDNAALERLALRYVERFATTRGKLIAYLRRKVRERGWAGEPGDAAALADRMVDLGYVNDRLFAEARVGALGRRGLGARRVAGALREAHVDEADSEALAPVIEGQAMAAALTFARRKRIGPYGRGEADRDVQQKQLAAMLRAGHDFALSRRIVACAPGDVPEEDA</sequence>
<dbReference type="EMBL" id="WSUT01000005">
    <property type="protein sequence ID" value="MWC43943.1"/>
    <property type="molecule type" value="Genomic_DNA"/>
</dbReference>
<dbReference type="RefSeq" id="WP_149681891.1">
    <property type="nucleotide sequence ID" value="NZ_FNBI01000002.1"/>
</dbReference>
<gene>
    <name evidence="1" type="ORF">GQR91_09800</name>
</gene>
<evidence type="ECO:0000313" key="2">
    <source>
        <dbReference type="Proteomes" id="UP000436801"/>
    </source>
</evidence>
<dbReference type="AlphaFoldDB" id="A0A6N8LSL5"/>
<evidence type="ECO:0000313" key="1">
    <source>
        <dbReference type="EMBL" id="MWC43943.1"/>
    </source>
</evidence>